<dbReference type="Gene3D" id="3.40.30.10">
    <property type="entry name" value="Glutaredoxin"/>
    <property type="match status" value="1"/>
</dbReference>
<evidence type="ECO:0000256" key="6">
    <source>
        <dbReference type="SAM" id="SignalP"/>
    </source>
</evidence>
<dbReference type="GO" id="GO:0004601">
    <property type="term" value="F:peroxidase activity"/>
    <property type="evidence" value="ECO:0007669"/>
    <property type="project" value="UniProtKB-KW"/>
</dbReference>
<keyword evidence="9" id="KW-1185">Reference proteome</keyword>
<dbReference type="InterPro" id="IPR036249">
    <property type="entry name" value="Thioredoxin-like_sf"/>
</dbReference>
<evidence type="ECO:0000256" key="3">
    <source>
        <dbReference type="ARBA" id="ARBA00023002"/>
    </source>
</evidence>
<dbReference type="RefSeq" id="WP_184748077.1">
    <property type="nucleotide sequence ID" value="NZ_JACHGJ010000008.1"/>
</dbReference>
<accession>A0A841REM8</accession>
<feature type="active site" evidence="4">
    <location>
        <position position="58"/>
    </location>
</feature>
<feature type="chain" id="PRO_5032622769" description="Glutathione peroxidase" evidence="6">
    <location>
        <begin position="19"/>
        <end position="183"/>
    </location>
</feature>
<evidence type="ECO:0000256" key="1">
    <source>
        <dbReference type="ARBA" id="ARBA00006926"/>
    </source>
</evidence>
<comment type="similarity">
    <text evidence="1 5">Belongs to the glutathione peroxidase family.</text>
</comment>
<dbReference type="CDD" id="cd00340">
    <property type="entry name" value="GSH_Peroxidase"/>
    <property type="match status" value="1"/>
</dbReference>
<name>A0A841REM8_9SPIO</name>
<dbReference type="PROSITE" id="PS00460">
    <property type="entry name" value="GLUTATHIONE_PEROXID_1"/>
    <property type="match status" value="1"/>
</dbReference>
<dbReference type="Pfam" id="PF00255">
    <property type="entry name" value="GSHPx"/>
    <property type="match status" value="1"/>
</dbReference>
<evidence type="ECO:0000256" key="4">
    <source>
        <dbReference type="PIRSR" id="PIRSR000303-1"/>
    </source>
</evidence>
<dbReference type="PROSITE" id="PS51352">
    <property type="entry name" value="THIOREDOXIN_2"/>
    <property type="match status" value="1"/>
</dbReference>
<dbReference type="PRINTS" id="PR01011">
    <property type="entry name" value="GLUTPROXDASE"/>
</dbReference>
<dbReference type="PANTHER" id="PTHR11592:SF78">
    <property type="entry name" value="GLUTATHIONE PEROXIDASE"/>
    <property type="match status" value="1"/>
</dbReference>
<evidence type="ECO:0000256" key="5">
    <source>
        <dbReference type="RuleBase" id="RU000499"/>
    </source>
</evidence>
<keyword evidence="2 5" id="KW-0575">Peroxidase</keyword>
<organism evidence="8 9">
    <name type="scientific">Spirochaeta isovalerica</name>
    <dbReference type="NCBI Taxonomy" id="150"/>
    <lineage>
        <taxon>Bacteria</taxon>
        <taxon>Pseudomonadati</taxon>
        <taxon>Spirochaetota</taxon>
        <taxon>Spirochaetia</taxon>
        <taxon>Spirochaetales</taxon>
        <taxon>Spirochaetaceae</taxon>
        <taxon>Spirochaeta</taxon>
    </lineage>
</organism>
<protein>
    <recommendedName>
        <fullName evidence="5">Glutathione peroxidase</fullName>
    </recommendedName>
</protein>
<sequence>MKYFILILLAFITSPFYSQSISPSSIYDFTVKDIDGRDVPLDSYRGKVIMIVNVASKCGYTYQYEGLESLYKDYAGNDFVILGFPSNDFLWQEPGTEEEIKNFCSVNFGVTFPMFSKIKVTGRDKEPLYEFLTSDETNKDFSGRITWNFNKFLIDREGNIVDRFDSKTEPQSEEVLNALQKLL</sequence>
<dbReference type="AlphaFoldDB" id="A0A841REM8"/>
<evidence type="ECO:0000313" key="8">
    <source>
        <dbReference type="EMBL" id="MBB6481841.1"/>
    </source>
</evidence>
<dbReference type="PIRSF" id="PIRSF000303">
    <property type="entry name" value="Glutathion_perox"/>
    <property type="match status" value="1"/>
</dbReference>
<dbReference type="PANTHER" id="PTHR11592">
    <property type="entry name" value="GLUTATHIONE PEROXIDASE"/>
    <property type="match status" value="1"/>
</dbReference>
<dbReference type="EMBL" id="JACHGJ010000008">
    <property type="protein sequence ID" value="MBB6481841.1"/>
    <property type="molecule type" value="Genomic_DNA"/>
</dbReference>
<gene>
    <name evidence="8" type="ORF">HNR50_003522</name>
</gene>
<comment type="caution">
    <text evidence="8">The sequence shown here is derived from an EMBL/GenBank/DDBJ whole genome shotgun (WGS) entry which is preliminary data.</text>
</comment>
<feature type="domain" description="Thioredoxin" evidence="7">
    <location>
        <begin position="20"/>
        <end position="183"/>
    </location>
</feature>
<dbReference type="SUPFAM" id="SSF52833">
    <property type="entry name" value="Thioredoxin-like"/>
    <property type="match status" value="1"/>
</dbReference>
<dbReference type="Proteomes" id="UP000587760">
    <property type="component" value="Unassembled WGS sequence"/>
</dbReference>
<keyword evidence="3 5" id="KW-0560">Oxidoreductase</keyword>
<dbReference type="InterPro" id="IPR029759">
    <property type="entry name" value="GPX_AS"/>
</dbReference>
<feature type="signal peptide" evidence="6">
    <location>
        <begin position="1"/>
        <end position="18"/>
    </location>
</feature>
<reference evidence="8 9" key="1">
    <citation type="submission" date="2020-08" db="EMBL/GenBank/DDBJ databases">
        <title>Genomic Encyclopedia of Type Strains, Phase IV (KMG-IV): sequencing the most valuable type-strain genomes for metagenomic binning, comparative biology and taxonomic classification.</title>
        <authorList>
            <person name="Goeker M."/>
        </authorList>
    </citation>
    <scope>NUCLEOTIDE SEQUENCE [LARGE SCALE GENOMIC DNA]</scope>
    <source>
        <strain evidence="8 9">DSM 2461</strain>
    </source>
</reference>
<evidence type="ECO:0000256" key="2">
    <source>
        <dbReference type="ARBA" id="ARBA00022559"/>
    </source>
</evidence>
<dbReference type="InterPro" id="IPR000889">
    <property type="entry name" value="Glutathione_peroxidase"/>
</dbReference>
<keyword evidence="6" id="KW-0732">Signal</keyword>
<dbReference type="GO" id="GO:0034599">
    <property type="term" value="P:cellular response to oxidative stress"/>
    <property type="evidence" value="ECO:0007669"/>
    <property type="project" value="TreeGrafter"/>
</dbReference>
<dbReference type="PROSITE" id="PS51355">
    <property type="entry name" value="GLUTATHIONE_PEROXID_3"/>
    <property type="match status" value="1"/>
</dbReference>
<dbReference type="FunFam" id="3.40.30.10:FF:000010">
    <property type="entry name" value="Glutathione peroxidase"/>
    <property type="match status" value="1"/>
</dbReference>
<proteinExistence type="inferred from homology"/>
<dbReference type="InterPro" id="IPR013766">
    <property type="entry name" value="Thioredoxin_domain"/>
</dbReference>
<evidence type="ECO:0000313" key="9">
    <source>
        <dbReference type="Proteomes" id="UP000587760"/>
    </source>
</evidence>
<evidence type="ECO:0000259" key="7">
    <source>
        <dbReference type="PROSITE" id="PS51352"/>
    </source>
</evidence>